<keyword evidence="6 7" id="KW-0998">Cell outer membrane</keyword>
<keyword evidence="11" id="KW-0675">Receptor</keyword>
<sequence length="830" mass="93687">MKHFLFSLLLFVPQLLWAQSKISGTVVDGENQAPLSFAQVALFEKDQLVTGGMTDLDGKFELKKVPAGDFQLQVSFVGYHAHQTAVKLAKGEDLKLGKIGLGIDAKQLESVEVTGQRETATRQIDRQVFNAEDFATARSGAATDLLRNIPSVSISPDGEVSLRGTSGFLVYIDGKPTQIEPSVLLQQIPAASIKNIEVITVPSARYEAQGNAGIINITTTGNVMQGTTFTADVMGGGTPWHEGMDPRRYSGSMNFTHAKDKWTLYGGASYSSRDVRGSRTGDARILQEDGSYYHMQAAGDRPEWHRNATVNLGVSYDFSESSKLNASYYYGFKEETRTADYYYHNFIGDIDGNPIAGRENEVIFNPNTHAKKGAFQSWAMDYEKKWESGIQLNVAGLYEKSRLWGDLDNKNQESNHEHDRGELLVHYRQHDNNPLDGYRLSFDFTIPVAENQKIETGFQPQWLRQGGDFDYEDYNISSGEWETPYSNGVDLRRDIYAAYVNYGASFNKLKMNAGLRFEYTDQELELENTDYQNIFDPEREGEKIYETKQPNVFPSLMLDYQLAEDQRLILSGSRRINRPPTKNMAPFLWRRHYEVYEIGDPTLQPEYINNIEASYSRDMAIVDVMMTAFYRATENAIFRVNTVDQEQNVLMRSYTNAGNDQALGLELNTNWRLGSKVKLFVGGSLYAYAIQGDIFDYTVDTKSTNWTINTNLNAPIVKGLAFAWDMQVKSATVTAQGENDLFYLSNVALNYTPKKMDQLQIALRVEDVFGSNIKGLNTAGYNGQGDQIFFQDTEYYRYGPIMELGLTYRFQSGKSKKVKKTNGSFGKEQF</sequence>
<dbReference type="InterPro" id="IPR041700">
    <property type="entry name" value="OMP_b-brl_3"/>
</dbReference>
<evidence type="ECO:0000256" key="7">
    <source>
        <dbReference type="PROSITE-ProRule" id="PRU01360"/>
    </source>
</evidence>
<evidence type="ECO:0000259" key="9">
    <source>
        <dbReference type="Pfam" id="PF07715"/>
    </source>
</evidence>
<dbReference type="Pfam" id="PF13715">
    <property type="entry name" value="CarbopepD_reg_2"/>
    <property type="match status" value="1"/>
</dbReference>
<keyword evidence="4 7" id="KW-0812">Transmembrane</keyword>
<keyword evidence="3 7" id="KW-1134">Transmembrane beta strand</keyword>
<dbReference type="PANTHER" id="PTHR40980:SF4">
    <property type="entry name" value="TONB-DEPENDENT RECEPTOR-LIKE BETA-BARREL DOMAIN-CONTAINING PROTEIN"/>
    <property type="match status" value="1"/>
</dbReference>
<dbReference type="PROSITE" id="PS52016">
    <property type="entry name" value="TONB_DEPENDENT_REC_3"/>
    <property type="match status" value="1"/>
</dbReference>
<protein>
    <submittedName>
        <fullName evidence="11">TonB-dependent receptor</fullName>
    </submittedName>
</protein>
<dbReference type="RefSeq" id="WP_338235860.1">
    <property type="nucleotide sequence ID" value="NZ_BQKE01000001.1"/>
</dbReference>
<dbReference type="Proteomes" id="UP001310022">
    <property type="component" value="Unassembled WGS sequence"/>
</dbReference>
<dbReference type="Pfam" id="PF07715">
    <property type="entry name" value="Plug"/>
    <property type="match status" value="1"/>
</dbReference>
<dbReference type="Gene3D" id="2.60.40.1120">
    <property type="entry name" value="Carboxypeptidase-like, regulatory domain"/>
    <property type="match status" value="1"/>
</dbReference>
<keyword evidence="5 7" id="KW-0472">Membrane</keyword>
<feature type="signal peptide" evidence="8">
    <location>
        <begin position="1"/>
        <end position="18"/>
    </location>
</feature>
<dbReference type="GO" id="GO:0009279">
    <property type="term" value="C:cell outer membrane"/>
    <property type="evidence" value="ECO:0007669"/>
    <property type="project" value="UniProtKB-SubCell"/>
</dbReference>
<dbReference type="Gene3D" id="2.170.130.10">
    <property type="entry name" value="TonB-dependent receptor, plug domain"/>
    <property type="match status" value="1"/>
</dbReference>
<feature type="domain" description="TonB-dependent receptor plug" evidence="9">
    <location>
        <begin position="126"/>
        <end position="213"/>
    </location>
</feature>
<keyword evidence="2 7" id="KW-0813">Transport</keyword>
<evidence type="ECO:0000256" key="3">
    <source>
        <dbReference type="ARBA" id="ARBA00022452"/>
    </source>
</evidence>
<evidence type="ECO:0000256" key="5">
    <source>
        <dbReference type="ARBA" id="ARBA00023136"/>
    </source>
</evidence>
<dbReference type="InterPro" id="IPR036942">
    <property type="entry name" value="Beta-barrel_TonB_sf"/>
</dbReference>
<reference evidence="11 12" key="1">
    <citation type="submission" date="2021-12" db="EMBL/GenBank/DDBJ databases">
        <title>Genome sequencing of bacteria with rrn-lacking chromosome and rrn-plasmid.</title>
        <authorList>
            <person name="Anda M."/>
            <person name="Iwasaki W."/>
        </authorList>
    </citation>
    <scope>NUCLEOTIDE SEQUENCE [LARGE SCALE GENOMIC DNA]</scope>
    <source>
        <strain evidence="11 12">NBRC 15940</strain>
    </source>
</reference>
<dbReference type="EMBL" id="BQKE01000001">
    <property type="protein sequence ID" value="GJM59963.1"/>
    <property type="molecule type" value="Genomic_DNA"/>
</dbReference>
<dbReference type="SUPFAM" id="SSF56935">
    <property type="entry name" value="Porins"/>
    <property type="match status" value="1"/>
</dbReference>
<evidence type="ECO:0000256" key="1">
    <source>
        <dbReference type="ARBA" id="ARBA00004571"/>
    </source>
</evidence>
<evidence type="ECO:0000256" key="6">
    <source>
        <dbReference type="ARBA" id="ARBA00023237"/>
    </source>
</evidence>
<dbReference type="InterPro" id="IPR037066">
    <property type="entry name" value="Plug_dom_sf"/>
</dbReference>
<evidence type="ECO:0000256" key="4">
    <source>
        <dbReference type="ARBA" id="ARBA00022692"/>
    </source>
</evidence>
<proteinExistence type="inferred from homology"/>
<dbReference type="InterPro" id="IPR012910">
    <property type="entry name" value="Plug_dom"/>
</dbReference>
<comment type="subcellular location">
    <subcellularLocation>
        <location evidence="1 7">Cell outer membrane</location>
        <topology evidence="1 7">Multi-pass membrane protein</topology>
    </subcellularLocation>
</comment>
<dbReference type="InterPro" id="IPR039426">
    <property type="entry name" value="TonB-dep_rcpt-like"/>
</dbReference>
<comment type="caution">
    <text evidence="11">The sequence shown here is derived from an EMBL/GenBank/DDBJ whole genome shotgun (WGS) entry which is preliminary data.</text>
</comment>
<accession>A0AAN4VUH9</accession>
<evidence type="ECO:0000313" key="12">
    <source>
        <dbReference type="Proteomes" id="UP001310022"/>
    </source>
</evidence>
<comment type="similarity">
    <text evidence="7">Belongs to the TonB-dependent receptor family.</text>
</comment>
<evidence type="ECO:0000256" key="2">
    <source>
        <dbReference type="ARBA" id="ARBA00022448"/>
    </source>
</evidence>
<evidence type="ECO:0000259" key="10">
    <source>
        <dbReference type="Pfam" id="PF14905"/>
    </source>
</evidence>
<dbReference type="AlphaFoldDB" id="A0AAN4VUH9"/>
<dbReference type="InterPro" id="IPR008969">
    <property type="entry name" value="CarboxyPept-like_regulatory"/>
</dbReference>
<dbReference type="Pfam" id="PF14905">
    <property type="entry name" value="OMP_b-brl_3"/>
    <property type="match status" value="1"/>
</dbReference>
<dbReference type="SUPFAM" id="SSF49464">
    <property type="entry name" value="Carboxypeptidase regulatory domain-like"/>
    <property type="match status" value="1"/>
</dbReference>
<name>A0AAN4VUH9_9BACT</name>
<keyword evidence="8" id="KW-0732">Signal</keyword>
<dbReference type="Gene3D" id="2.40.170.20">
    <property type="entry name" value="TonB-dependent receptor, beta-barrel domain"/>
    <property type="match status" value="1"/>
</dbReference>
<feature type="domain" description="Outer membrane protein beta-barrel" evidence="10">
    <location>
        <begin position="389"/>
        <end position="808"/>
    </location>
</feature>
<evidence type="ECO:0000256" key="8">
    <source>
        <dbReference type="SAM" id="SignalP"/>
    </source>
</evidence>
<evidence type="ECO:0000313" key="11">
    <source>
        <dbReference type="EMBL" id="GJM59963.1"/>
    </source>
</evidence>
<feature type="chain" id="PRO_5042825964" evidence="8">
    <location>
        <begin position="19"/>
        <end position="830"/>
    </location>
</feature>
<keyword evidence="12" id="KW-1185">Reference proteome</keyword>
<organism evidence="11 12">
    <name type="scientific">Persicobacter diffluens</name>
    <dbReference type="NCBI Taxonomy" id="981"/>
    <lineage>
        <taxon>Bacteria</taxon>
        <taxon>Pseudomonadati</taxon>
        <taxon>Bacteroidota</taxon>
        <taxon>Cytophagia</taxon>
        <taxon>Cytophagales</taxon>
        <taxon>Persicobacteraceae</taxon>
        <taxon>Persicobacter</taxon>
    </lineage>
</organism>
<dbReference type="PANTHER" id="PTHR40980">
    <property type="entry name" value="PLUG DOMAIN-CONTAINING PROTEIN"/>
    <property type="match status" value="1"/>
</dbReference>
<gene>
    <name evidence="11" type="ORF">PEDI_05150</name>
</gene>